<evidence type="ECO:0000313" key="9">
    <source>
        <dbReference type="EMBL" id="KRQ86247.1"/>
    </source>
</evidence>
<dbReference type="FunFam" id="3.30.470.20:FF:000037">
    <property type="entry name" value="Phosphoribosylaminoimidazole carboxylase, chloroplastic"/>
    <property type="match status" value="1"/>
</dbReference>
<comment type="pathway">
    <text evidence="6 7">Purine metabolism; IMP biosynthesis via de novo pathway; 5-amino-1-(5-phospho-D-ribosyl)imidazole-4-carboxylate from 5-amino-1-(5-phospho-D-ribosyl)imidazole (N5-CAIR route): step 1/2.</text>
</comment>
<dbReference type="PROSITE" id="PS50975">
    <property type="entry name" value="ATP_GRASP"/>
    <property type="match status" value="1"/>
</dbReference>
<evidence type="ECO:0000256" key="3">
    <source>
        <dbReference type="ARBA" id="ARBA00022793"/>
    </source>
</evidence>
<dbReference type="InterPro" id="IPR013815">
    <property type="entry name" value="ATP_grasp_subdomain_1"/>
</dbReference>
<evidence type="ECO:0000256" key="2">
    <source>
        <dbReference type="ARBA" id="ARBA00022755"/>
    </source>
</evidence>
<dbReference type="Gene3D" id="3.30.470.20">
    <property type="entry name" value="ATP-grasp fold, B domain"/>
    <property type="match status" value="1"/>
</dbReference>
<evidence type="ECO:0000256" key="1">
    <source>
        <dbReference type="ARBA" id="ARBA00022741"/>
    </source>
</evidence>
<dbReference type="InterPro" id="IPR011761">
    <property type="entry name" value="ATP-grasp"/>
</dbReference>
<accession>A0A0R3JRX3</accession>
<keyword evidence="5" id="KW-0456">Lyase</keyword>
<dbReference type="InterPro" id="IPR005875">
    <property type="entry name" value="PurK"/>
</dbReference>
<comment type="caution">
    <text evidence="9">The sequence shown here is derived from an EMBL/GenBank/DDBJ whole genome shotgun (WGS) entry which is preliminary data.</text>
</comment>
<dbReference type="InterPro" id="IPR040686">
    <property type="entry name" value="PurK_C"/>
</dbReference>
<dbReference type="InterPro" id="IPR016185">
    <property type="entry name" value="PreATP-grasp_dom_sf"/>
</dbReference>
<feature type="binding site" evidence="6">
    <location>
        <begin position="202"/>
        <end position="205"/>
    </location>
    <ligand>
        <name>ATP</name>
        <dbReference type="ChEBI" id="CHEBI:30616"/>
    </ligand>
</feature>
<dbReference type="Pfam" id="PF22660">
    <property type="entry name" value="RS_preATP-grasp-like"/>
    <property type="match status" value="1"/>
</dbReference>
<comment type="caution">
    <text evidence="6">Lacks conserved residue(s) required for the propagation of feature annotation.</text>
</comment>
<dbReference type="HAMAP" id="MF_01928">
    <property type="entry name" value="PurK"/>
    <property type="match status" value="1"/>
</dbReference>
<dbReference type="GO" id="GO:0004638">
    <property type="term" value="F:phosphoribosylaminoimidazole carboxylase activity"/>
    <property type="evidence" value="ECO:0007669"/>
    <property type="project" value="InterPro"/>
</dbReference>
<name>A0A0R3JRX3_CALMK</name>
<dbReference type="InterPro" id="IPR054350">
    <property type="entry name" value="PurT/PurK_preATP-grasp"/>
</dbReference>
<proteinExistence type="inferred from homology"/>
<keyword evidence="1 6" id="KW-0547">Nucleotide-binding</keyword>
<evidence type="ECO:0000313" key="10">
    <source>
        <dbReference type="Proteomes" id="UP000052015"/>
    </source>
</evidence>
<feature type="binding site" evidence="6">
    <location>
        <begin position="287"/>
        <end position="288"/>
    </location>
    <ligand>
        <name>ATP</name>
        <dbReference type="ChEBI" id="CHEBI:30616"/>
    </ligand>
</feature>
<organism evidence="9 10">
    <name type="scientific">Caloramator mitchellensis</name>
    <dbReference type="NCBI Taxonomy" id="908809"/>
    <lineage>
        <taxon>Bacteria</taxon>
        <taxon>Bacillati</taxon>
        <taxon>Bacillota</taxon>
        <taxon>Clostridia</taxon>
        <taxon>Eubacteriales</taxon>
        <taxon>Clostridiaceae</taxon>
        <taxon>Caloramator</taxon>
    </lineage>
</organism>
<dbReference type="GO" id="GO:0046872">
    <property type="term" value="F:metal ion binding"/>
    <property type="evidence" value="ECO:0007669"/>
    <property type="project" value="InterPro"/>
</dbReference>
<comment type="function">
    <text evidence="6">Catalyzes the ATP-dependent conversion of 5-aminoimidazole ribonucleotide (AIR) and HCO(3)(-) to N5-carboxyaminoimidazole ribonucleotide (N5-CAIR).</text>
</comment>
<keyword evidence="2 6" id="KW-0658">Purine biosynthesis</keyword>
<dbReference type="PANTHER" id="PTHR11609:SF5">
    <property type="entry name" value="PHOSPHORIBOSYLAMINOIMIDAZOLE CARBOXYLASE"/>
    <property type="match status" value="1"/>
</dbReference>
<feature type="binding site" evidence="6">
    <location>
        <position position="210"/>
    </location>
    <ligand>
        <name>ATP</name>
        <dbReference type="ChEBI" id="CHEBI:30616"/>
    </ligand>
</feature>
<dbReference type="Gene3D" id="3.30.1490.20">
    <property type="entry name" value="ATP-grasp fold, A domain"/>
    <property type="match status" value="1"/>
</dbReference>
<comment type="function">
    <text evidence="7">Catalyzes the ATP-dependent conversion of 5-aminoimidazole ribonucleotide (AIR) and HCO(3)- to N5-carboxyaminoimidazole ribonucleotide (N5-CAIR).</text>
</comment>
<comment type="catalytic activity">
    <reaction evidence="6 7">
        <text>5-amino-1-(5-phospho-beta-D-ribosyl)imidazole + hydrogencarbonate + ATP = 5-carboxyamino-1-(5-phospho-D-ribosyl)imidazole + ADP + phosphate + 2 H(+)</text>
        <dbReference type="Rhea" id="RHEA:19317"/>
        <dbReference type="ChEBI" id="CHEBI:15378"/>
        <dbReference type="ChEBI" id="CHEBI:17544"/>
        <dbReference type="ChEBI" id="CHEBI:30616"/>
        <dbReference type="ChEBI" id="CHEBI:43474"/>
        <dbReference type="ChEBI" id="CHEBI:58730"/>
        <dbReference type="ChEBI" id="CHEBI:137981"/>
        <dbReference type="ChEBI" id="CHEBI:456216"/>
        <dbReference type="EC" id="6.3.4.18"/>
    </reaction>
</comment>
<protein>
    <recommendedName>
        <fullName evidence="6 7">N5-carboxyaminoimidazole ribonucleotide synthase</fullName>
        <shortName evidence="6 7">N5-CAIR synthase</shortName>
        <ecNumber evidence="6 7">6.3.4.18</ecNumber>
    </recommendedName>
    <alternativeName>
        <fullName evidence="6 7">5-(carboxyamino)imidazole ribonucleotide synthetase</fullName>
    </alternativeName>
</protein>
<dbReference type="STRING" id="908809.ABG79_01980"/>
<dbReference type="Pfam" id="PF17769">
    <property type="entry name" value="PurK_C"/>
    <property type="match status" value="1"/>
</dbReference>
<dbReference type="GO" id="GO:0006189">
    <property type="term" value="P:'de novo' IMP biosynthetic process"/>
    <property type="evidence" value="ECO:0007669"/>
    <property type="project" value="UniProtKB-UniRule"/>
</dbReference>
<sequence>MTGQDFSKVQLNILRIGDSMKRILLPPSKIGIIGGGQLGRMFALEAKRMGYIVYVLDPKENSPAGQVSDEQIVSGFDDFGALLELARKTDVITYEFEHINAEHLTKLKNMGYKIYPSPETLIKIQNKYIQKKHLIKFNLPVPRFERIESYYDLVSKADDFKFPFMIKFAKGGYDGKGNIKIENHEDILNLKNLKFEEEIFMEEFVDFRNEISIIVCKNEQGEFKNYRAFENVHEDNILRITKCPARIGEEVEKKAVSIANKVVESFCDFGVFCVEMFVDKYDEILINEIAPRPHNSGHLTIEACFTSQFENHLRSITNLPLGSTELIKNAIMINILGDKKIDGKYTIENLGEILKMDGVFFHFYGKSFVDKKKKVGHITIIDDDETRLEAKKNYIINNLKIGEFYE</sequence>
<dbReference type="PANTHER" id="PTHR11609">
    <property type="entry name" value="PURINE BIOSYNTHESIS PROTEIN 6/7, PUR6/7"/>
    <property type="match status" value="1"/>
</dbReference>
<feature type="binding site" evidence="6">
    <location>
        <position position="233"/>
    </location>
    <ligand>
        <name>ATP</name>
        <dbReference type="ChEBI" id="CHEBI:30616"/>
    </ligand>
</feature>
<dbReference type="PATRIC" id="fig|908809.3.peg.1980"/>
<keyword evidence="6 7" id="KW-0436">Ligase</keyword>
<evidence type="ECO:0000256" key="4">
    <source>
        <dbReference type="ARBA" id="ARBA00022840"/>
    </source>
</evidence>
<evidence type="ECO:0000259" key="8">
    <source>
        <dbReference type="PROSITE" id="PS50975"/>
    </source>
</evidence>
<dbReference type="InterPro" id="IPR011054">
    <property type="entry name" value="Rudment_hybrid_motif"/>
</dbReference>
<dbReference type="Proteomes" id="UP000052015">
    <property type="component" value="Unassembled WGS sequence"/>
</dbReference>
<dbReference type="GO" id="GO:0005524">
    <property type="term" value="F:ATP binding"/>
    <property type="evidence" value="ECO:0007669"/>
    <property type="project" value="UniProtKB-UniRule"/>
</dbReference>
<evidence type="ECO:0000256" key="6">
    <source>
        <dbReference type="HAMAP-Rule" id="MF_01928"/>
    </source>
</evidence>
<dbReference type="Gene3D" id="3.40.50.20">
    <property type="match status" value="1"/>
</dbReference>
<comment type="subunit">
    <text evidence="6 7">Homodimer.</text>
</comment>
<keyword evidence="3" id="KW-0210">Decarboxylase</keyword>
<dbReference type="InterPro" id="IPR003135">
    <property type="entry name" value="ATP-grasp_carboxylate-amine"/>
</dbReference>
<dbReference type="GO" id="GO:0005829">
    <property type="term" value="C:cytosol"/>
    <property type="evidence" value="ECO:0007669"/>
    <property type="project" value="TreeGrafter"/>
</dbReference>
<dbReference type="NCBIfam" id="TIGR01161">
    <property type="entry name" value="purK"/>
    <property type="match status" value="1"/>
</dbReference>
<dbReference type="SUPFAM" id="SSF52440">
    <property type="entry name" value="PreATP-grasp domain"/>
    <property type="match status" value="1"/>
</dbReference>
<dbReference type="Pfam" id="PF02222">
    <property type="entry name" value="ATP-grasp"/>
    <property type="match status" value="1"/>
</dbReference>
<keyword evidence="4 6" id="KW-0067">ATP-binding</keyword>
<dbReference type="EC" id="6.3.4.18" evidence="6 7"/>
<dbReference type="SUPFAM" id="SSF56059">
    <property type="entry name" value="Glutathione synthetase ATP-binding domain-like"/>
    <property type="match status" value="1"/>
</dbReference>
<dbReference type="SUPFAM" id="SSF51246">
    <property type="entry name" value="Rudiment single hybrid motif"/>
    <property type="match status" value="1"/>
</dbReference>
<gene>
    <name evidence="6 7 9" type="primary">purK</name>
    <name evidence="9" type="ORF">ABG79_01980</name>
</gene>
<feature type="binding site" evidence="6">
    <location>
        <position position="167"/>
    </location>
    <ligand>
        <name>ATP</name>
        <dbReference type="ChEBI" id="CHEBI:30616"/>
    </ligand>
</feature>
<comment type="similarity">
    <text evidence="6 7">Belongs to the PurK/PurT family.</text>
</comment>
<feature type="binding site" evidence="6">
    <location>
        <position position="127"/>
    </location>
    <ligand>
        <name>ATP</name>
        <dbReference type="ChEBI" id="CHEBI:30616"/>
    </ligand>
</feature>
<dbReference type="EMBL" id="LKHP01000013">
    <property type="protein sequence ID" value="KRQ86247.1"/>
    <property type="molecule type" value="Genomic_DNA"/>
</dbReference>
<dbReference type="AlphaFoldDB" id="A0A0R3JRX3"/>
<dbReference type="NCBIfam" id="NF004679">
    <property type="entry name" value="PRK06019.1-5"/>
    <property type="match status" value="1"/>
</dbReference>
<evidence type="ECO:0000256" key="7">
    <source>
        <dbReference type="RuleBase" id="RU361200"/>
    </source>
</evidence>
<dbReference type="GO" id="GO:0034028">
    <property type="term" value="F:5-(carboxyamino)imidazole ribonucleotide synthase activity"/>
    <property type="evidence" value="ECO:0007669"/>
    <property type="project" value="UniProtKB-UniRule"/>
</dbReference>
<reference evidence="9 10" key="1">
    <citation type="submission" date="2015-09" db="EMBL/GenBank/DDBJ databases">
        <title>Draft genome sequence of a Caloramator mitchellensis, a moderate thermophile from the Great Artesian Basin of Australia.</title>
        <authorList>
            <person name="Patel B.K."/>
        </authorList>
    </citation>
    <scope>NUCLEOTIDE SEQUENCE [LARGE SCALE GENOMIC DNA]</scope>
    <source>
        <strain evidence="9 10">VF08</strain>
    </source>
</reference>
<evidence type="ECO:0000256" key="5">
    <source>
        <dbReference type="ARBA" id="ARBA00023239"/>
    </source>
</evidence>
<feature type="domain" description="ATP-grasp" evidence="8">
    <location>
        <begin position="131"/>
        <end position="317"/>
    </location>
</feature>
<dbReference type="UniPathway" id="UPA00074">
    <property type="reaction ID" value="UER00942"/>
</dbReference>
<dbReference type="NCBIfam" id="NF004675">
    <property type="entry name" value="PRK06019.1-1"/>
    <property type="match status" value="1"/>
</dbReference>
<keyword evidence="10" id="KW-1185">Reference proteome</keyword>